<dbReference type="InterPro" id="IPR006171">
    <property type="entry name" value="TOPRIM_dom"/>
</dbReference>
<evidence type="ECO:0000313" key="3">
    <source>
        <dbReference type="Proteomes" id="UP000251942"/>
    </source>
</evidence>
<organism evidence="2 3">
    <name type="scientific">Legionella feeleii</name>
    <dbReference type="NCBI Taxonomy" id="453"/>
    <lineage>
        <taxon>Bacteria</taxon>
        <taxon>Pseudomonadati</taxon>
        <taxon>Pseudomonadota</taxon>
        <taxon>Gammaproteobacteria</taxon>
        <taxon>Legionellales</taxon>
        <taxon>Legionellaceae</taxon>
        <taxon>Legionella</taxon>
    </lineage>
</organism>
<dbReference type="CDD" id="cd01029">
    <property type="entry name" value="TOPRIM_primases"/>
    <property type="match status" value="1"/>
</dbReference>
<dbReference type="InterPro" id="IPR034154">
    <property type="entry name" value="TOPRIM_DnaG/twinkle"/>
</dbReference>
<evidence type="ECO:0000259" key="1">
    <source>
        <dbReference type="Pfam" id="PF13362"/>
    </source>
</evidence>
<dbReference type="EMBL" id="UASS01000003">
    <property type="protein sequence ID" value="SPX59855.1"/>
    <property type="molecule type" value="Genomic_DNA"/>
</dbReference>
<name>A0A2X1QM13_9GAMM</name>
<gene>
    <name evidence="2" type="ORF">NCTC12022_00566</name>
</gene>
<sequence length="142" mass="15437">MESVKLSKGKIEGSAGILQKGMPNGQVYLAEGIETGASIAMANPKATVLVSFGISNLKNLSELVKRFKPVEVIIAADNDLKAQIKTLEETKKAQAVLSESGLHVTIKMPHSLPNQQKTDWNDVHREKGVGYLKKERLLASSR</sequence>
<proteinExistence type="predicted"/>
<dbReference type="Proteomes" id="UP000251942">
    <property type="component" value="Unassembled WGS sequence"/>
</dbReference>
<reference evidence="2 3" key="1">
    <citation type="submission" date="2018-06" db="EMBL/GenBank/DDBJ databases">
        <authorList>
            <consortium name="Pathogen Informatics"/>
            <person name="Doyle S."/>
        </authorList>
    </citation>
    <scope>NUCLEOTIDE SEQUENCE [LARGE SCALE GENOMIC DNA]</scope>
    <source>
        <strain evidence="2 3">NCTC12022</strain>
    </source>
</reference>
<dbReference type="Pfam" id="PF13362">
    <property type="entry name" value="Toprim_3"/>
    <property type="match status" value="1"/>
</dbReference>
<accession>A0A2X1QM13</accession>
<evidence type="ECO:0000313" key="2">
    <source>
        <dbReference type="EMBL" id="SPX59855.1"/>
    </source>
</evidence>
<dbReference type="AlphaFoldDB" id="A0A2X1QM13"/>
<feature type="domain" description="Toprim" evidence="1">
    <location>
        <begin position="27"/>
        <end position="128"/>
    </location>
</feature>
<protein>
    <submittedName>
        <fullName evidence="2">TraI</fullName>
    </submittedName>
</protein>